<dbReference type="SUPFAM" id="SSF47413">
    <property type="entry name" value="lambda repressor-like DNA-binding domains"/>
    <property type="match status" value="1"/>
</dbReference>
<dbReference type="Gene3D" id="1.10.260.40">
    <property type="entry name" value="lambda repressor-like DNA-binding domains"/>
    <property type="match status" value="1"/>
</dbReference>
<comment type="caution">
    <text evidence="2">The sequence shown here is derived from an EMBL/GenBank/DDBJ whole genome shotgun (WGS) entry which is preliminary data.</text>
</comment>
<dbReference type="InterPro" id="IPR040799">
    <property type="entry name" value="ComR_TPR"/>
</dbReference>
<sequence length="328" mass="37886">MGGILLQIIKIIIVSSNRELAMFGQDFGHRLRELRLAQGLTKEKFCEGDEVLSVRQLTRIETGKSQPKLETLEHLARRLNISLSELLGERAVGSKLPVEYLNLKYQLMHATSLDKPNNLMKLDEKLGKIIDSYYDDLPADEQRVVDILQSKLYSYTSKTHQKFGMSILEKSLPSLCEKRVYTINDLLLIELYQISLGDGDSMRSDGFSEGTFYTICRNLINSYDNIPTEYLFLLRDALLVVPIVEYERKKFHLSEVAFNQLHRIMEETQDYQKKPILRMLEGQYLYVVKNDIFEAKKAYQEGIILARLLGDTTLADIISEKMRDVMKE</sequence>
<dbReference type="InterPro" id="IPR001387">
    <property type="entry name" value="Cro/C1-type_HTH"/>
</dbReference>
<dbReference type="PANTHER" id="PTHR37038">
    <property type="entry name" value="TRANSCRIPTIONAL REGULATOR-RELATED"/>
    <property type="match status" value="1"/>
</dbReference>
<dbReference type="CDD" id="cd00093">
    <property type="entry name" value="HTH_XRE"/>
    <property type="match status" value="1"/>
</dbReference>
<organism evidence="2 3">
    <name type="scientific">Streptococcus salivarius K12</name>
    <dbReference type="NCBI Taxonomy" id="1200793"/>
    <lineage>
        <taxon>Bacteria</taxon>
        <taxon>Bacillati</taxon>
        <taxon>Bacillota</taxon>
        <taxon>Bacilli</taxon>
        <taxon>Lactobacillales</taxon>
        <taxon>Streptococcaceae</taxon>
        <taxon>Streptococcus</taxon>
    </lineage>
</organism>
<dbReference type="Pfam" id="PF01381">
    <property type="entry name" value="HTH_3"/>
    <property type="match status" value="1"/>
</dbReference>
<name>J7TH71_STRSL</name>
<evidence type="ECO:0000313" key="2">
    <source>
        <dbReference type="EMBL" id="EJO16516.1"/>
    </source>
</evidence>
<evidence type="ECO:0000259" key="1">
    <source>
        <dbReference type="PROSITE" id="PS50943"/>
    </source>
</evidence>
<keyword evidence="3" id="KW-1185">Reference proteome</keyword>
<feature type="domain" description="HTH cro/C1-type" evidence="1">
    <location>
        <begin position="31"/>
        <end position="86"/>
    </location>
</feature>
<dbReference type="PATRIC" id="fig|1200793.3.peg.415"/>
<dbReference type="PROSITE" id="PS50943">
    <property type="entry name" value="HTH_CROC1"/>
    <property type="match status" value="1"/>
</dbReference>
<dbReference type="SMART" id="SM00530">
    <property type="entry name" value="HTH_XRE"/>
    <property type="match status" value="1"/>
</dbReference>
<dbReference type="EMBL" id="ALIF01000001">
    <property type="protein sequence ID" value="EJO16516.1"/>
    <property type="molecule type" value="Genomic_DNA"/>
</dbReference>
<reference evidence="2 3" key="1">
    <citation type="journal article" date="2012" name="J. Bacteriol.">
        <title>Genome Sequence of the Lantibiotic Bacteriocin Producer Streptococcus salivarius Strain K12.</title>
        <authorList>
            <person name="Barretto C."/>
            <person name="Alvarez-Martin P."/>
            <person name="Foata F."/>
            <person name="Renault P."/>
            <person name="Berger B."/>
        </authorList>
    </citation>
    <scope>NUCLEOTIDE SEQUENCE [LARGE SCALE GENOMIC DNA]</scope>
    <source>
        <strain evidence="2 3">K12</strain>
    </source>
</reference>
<accession>J7TH71</accession>
<dbReference type="AlphaFoldDB" id="J7TH71"/>
<dbReference type="GO" id="GO:0003677">
    <property type="term" value="F:DNA binding"/>
    <property type="evidence" value="ECO:0007669"/>
    <property type="project" value="InterPro"/>
</dbReference>
<evidence type="ECO:0000313" key="3">
    <source>
        <dbReference type="Proteomes" id="UP000006983"/>
    </source>
</evidence>
<dbReference type="Pfam" id="PF18710">
    <property type="entry name" value="ComR_TPR"/>
    <property type="match status" value="1"/>
</dbReference>
<dbReference type="InterPro" id="IPR010982">
    <property type="entry name" value="Lambda_DNA-bd_dom_sf"/>
</dbReference>
<protein>
    <submittedName>
        <fullName evidence="2">Transcriptional regulator</fullName>
    </submittedName>
</protein>
<proteinExistence type="predicted"/>
<gene>
    <name evidence="2" type="ORF">RSSL_02136</name>
</gene>
<dbReference type="InterPro" id="IPR053163">
    <property type="entry name" value="HTH-type_regulator_Rgg"/>
</dbReference>
<dbReference type="Proteomes" id="UP000006983">
    <property type="component" value="Unassembled WGS sequence"/>
</dbReference>